<dbReference type="AlphaFoldDB" id="A0A1F5HVW7"/>
<evidence type="ECO:0000313" key="4">
    <source>
        <dbReference type="Proteomes" id="UP000178845"/>
    </source>
</evidence>
<protein>
    <recommendedName>
        <fullName evidence="2">YoaR-like putative peptidoglycan binding domain-containing protein</fullName>
    </recommendedName>
</protein>
<dbReference type="InterPro" id="IPR007391">
    <property type="entry name" value="Vancomycin_resist_VanW"/>
</dbReference>
<accession>A0A1F5HVW7</accession>
<dbReference type="Pfam" id="PF04294">
    <property type="entry name" value="VanW"/>
    <property type="match status" value="1"/>
</dbReference>
<proteinExistence type="predicted"/>
<reference evidence="3 4" key="1">
    <citation type="journal article" date="2016" name="Nat. Commun.">
        <title>Thousands of microbial genomes shed light on interconnected biogeochemical processes in an aquifer system.</title>
        <authorList>
            <person name="Anantharaman K."/>
            <person name="Brown C.T."/>
            <person name="Hug L.A."/>
            <person name="Sharon I."/>
            <person name="Castelle C.J."/>
            <person name="Probst A.J."/>
            <person name="Thomas B.C."/>
            <person name="Singh A."/>
            <person name="Wilkins M.J."/>
            <person name="Karaoz U."/>
            <person name="Brodie E.L."/>
            <person name="Williams K.H."/>
            <person name="Hubbard S.S."/>
            <person name="Banfield J.F."/>
        </authorList>
    </citation>
    <scope>NUCLEOTIDE SEQUENCE [LARGE SCALE GENOMIC DNA]</scope>
</reference>
<feature type="domain" description="YoaR-like putative peptidoglycan binding" evidence="2">
    <location>
        <begin position="76"/>
        <end position="184"/>
    </location>
</feature>
<feature type="domain" description="YoaR-like putative peptidoglycan binding" evidence="2">
    <location>
        <begin position="275"/>
        <end position="341"/>
    </location>
</feature>
<evidence type="ECO:0000313" key="3">
    <source>
        <dbReference type="EMBL" id="OGE08220.1"/>
    </source>
</evidence>
<evidence type="ECO:0000259" key="2">
    <source>
        <dbReference type="Pfam" id="PF12229"/>
    </source>
</evidence>
<feature type="transmembrane region" description="Helical" evidence="1">
    <location>
        <begin position="9"/>
        <end position="28"/>
    </location>
</feature>
<keyword evidence="1" id="KW-0812">Transmembrane</keyword>
<sequence>MHILNLKKVYVLFAVLLLIYAIYKIIFIDRVLPNVYFAGQNLTGKELASVESYVENKIQKFEETSLVIEFEGKSVQMSFRDLGVGFNHKETADAISQFGRSDLLTKNFFESIAAPFKKTNILPRYEVDYAKLTQALTVSLAPYESRANDATIVYKNGNFQIRDAQAGKLVNRSQLLSQLKERLETLSGSLISVSLYEESPVIMSAQAQKAYDRVLQLNKQKIILKYDQDSWNLSGNELINILEFAPKGFEEGYLSKLRLTGNPVIIERIDYKNMQGAVLTVRLNTQKLKDFIGGITLIIDRPTQDAQIEFSQDKVVRFVAARNGQKLDADLTYRQILEKVSIDNPNLEKDIIINLPVAVTHAKIANDEVNSLGIRELIGKGVSYFAGSISNRVYNIGLGAQRINGTIVKPGEVFSFNQAVGEVSGKTGFRQAYVISKGRTVLDDGGGICQVSTTVFRAALNSGLPILERTAHAYRVAYYEQRGVKPGMDATVWAPAVDLKFKNDTDKHILVQTVFDSANLKLEVDVYGTNDGRTVEISTPFVSNVKPPPADLYQDDPTLPKGITKQVDFAAWGATAVFTRKVYKQDKLIIEDAFKSNFRPWQAIYLVGTGG</sequence>
<name>A0A1F5HVW7_9BACT</name>
<keyword evidence="1" id="KW-1133">Transmembrane helix</keyword>
<keyword evidence="1" id="KW-0472">Membrane</keyword>
<evidence type="ECO:0000256" key="1">
    <source>
        <dbReference type="SAM" id="Phobius"/>
    </source>
</evidence>
<dbReference type="EMBL" id="MFBW01000020">
    <property type="protein sequence ID" value="OGE08220.1"/>
    <property type="molecule type" value="Genomic_DNA"/>
</dbReference>
<dbReference type="PANTHER" id="PTHR35788:SF1">
    <property type="entry name" value="EXPORTED PROTEIN"/>
    <property type="match status" value="1"/>
</dbReference>
<dbReference type="InterPro" id="IPR052913">
    <property type="entry name" value="Glycopeptide_resist_protein"/>
</dbReference>
<comment type="caution">
    <text evidence="3">The sequence shown here is derived from an EMBL/GenBank/DDBJ whole genome shotgun (WGS) entry which is preliminary data.</text>
</comment>
<dbReference type="Pfam" id="PF12229">
    <property type="entry name" value="PG_binding_4"/>
    <property type="match status" value="2"/>
</dbReference>
<dbReference type="PANTHER" id="PTHR35788">
    <property type="entry name" value="EXPORTED PROTEIN-RELATED"/>
    <property type="match status" value="1"/>
</dbReference>
<dbReference type="Proteomes" id="UP000178845">
    <property type="component" value="Unassembled WGS sequence"/>
</dbReference>
<gene>
    <name evidence="3" type="ORF">A3I53_03125</name>
</gene>
<dbReference type="InterPro" id="IPR022029">
    <property type="entry name" value="YoaR-like_PG-bd"/>
</dbReference>
<organism evidence="3 4">
    <name type="scientific">Candidatus Curtissbacteria bacterium RIFCSPLOWO2_02_FULL_40_13b</name>
    <dbReference type="NCBI Taxonomy" id="1797733"/>
    <lineage>
        <taxon>Bacteria</taxon>
        <taxon>Candidatus Curtissiibacteriota</taxon>
    </lineage>
</organism>